<feature type="region of interest" description="Disordered" evidence="4">
    <location>
        <begin position="791"/>
        <end position="815"/>
    </location>
</feature>
<dbReference type="GO" id="GO:0005730">
    <property type="term" value="C:nucleolus"/>
    <property type="evidence" value="ECO:0007669"/>
    <property type="project" value="TreeGrafter"/>
</dbReference>
<feature type="region of interest" description="Disordered" evidence="4">
    <location>
        <begin position="696"/>
        <end position="715"/>
    </location>
</feature>
<feature type="compositionally biased region" description="Basic and acidic residues" evidence="4">
    <location>
        <begin position="578"/>
        <end position="589"/>
    </location>
</feature>
<feature type="compositionally biased region" description="Basic and acidic residues" evidence="4">
    <location>
        <begin position="429"/>
        <end position="446"/>
    </location>
</feature>
<evidence type="ECO:0000256" key="3">
    <source>
        <dbReference type="ARBA" id="ARBA00023054"/>
    </source>
</evidence>
<keyword evidence="3" id="KW-0175">Coiled coil</keyword>
<evidence type="ECO:0000256" key="4">
    <source>
        <dbReference type="SAM" id="MobiDB-lite"/>
    </source>
</evidence>
<dbReference type="InterPro" id="IPR054552">
    <property type="entry name" value="SPT2_N"/>
</dbReference>
<sequence length="815" mass="94767">MEFRETLLAAQRIQQEKSTGSMYYKARFDPPKKEHKPKDRLSENIKRFLAKKEEEERQKQLEAKRKKEELQAMRDPKMLRKIQKTLKVIKSANKSVLADAVDRDNTAVTLQGPDQPDQDDYGYESQEAAALYQKMMEKYSKLPDEPKFPMSNKSAKRDLAGTRERVKFALQHEDEPVPHKRKRKTADQTDREASPVSPLEADKEVEEKCVKPKIKKIAPPPMDFNQLLKLAEQKKSEPLEVAIKKPVVETETERPMTKKQKREYEEEMARRMRRQQRLEQSDQKFQKDERPLKEKERKSESSTPGFTRIPKLSDKNVTSKIDTTNTTSQKLEKSKDRLNSEAEKYAFLKEKLEKQQREKIAREQLEKLKVTEKHKSIDKVNKHEKDKKIKERLNEGKSDRPKLNNDIRQSELKISEKSKDILGKPNNKQKSDSNNREQIVKHETNKNIHSKIQNTYRIDKNANEKKISISNKTKETKVMNGHSHQDKPALKHLNNSKQSVEARDKIQDKQNTERRDKISSKQSAEIKGKILAKQKALFGNHNENNSKLSNSMKPVNGSVKTIDCKSKTPDPKSLAPKLKSEQKISHEMGAKPGTQLKVPNHFDFDKYMKSLGKPVQKTGDRSGLQKADSTRQFPPADVKRKHPVDEKKRKQMQKKRVMNSDSEYDSEMDDFIDDGEEDLDYSKHIKEIFGYDKSKYRDMDDDDDPTMESSFSRQMREEFISKKIGIMEDLEDMRQEAIEKKMKMSPSRKVPGPILNRELTNEFLSYGKIKSPVSCLKEKPSGPGFCDLIGYDSRHRPNRHGSRVEISRPKPFNLN</sequence>
<dbReference type="GO" id="GO:0042393">
    <property type="term" value="F:histone binding"/>
    <property type="evidence" value="ECO:0007669"/>
    <property type="project" value="TreeGrafter"/>
</dbReference>
<name>A0A4C1SXZ9_EUMVA</name>
<feature type="region of interest" description="Disordered" evidence="4">
    <location>
        <begin position="142"/>
        <end position="208"/>
    </location>
</feature>
<dbReference type="Pfam" id="PF08243">
    <property type="entry name" value="SPT2"/>
    <property type="match status" value="1"/>
</dbReference>
<reference evidence="6 7" key="1">
    <citation type="journal article" date="2019" name="Commun. Biol.">
        <title>The bagworm genome reveals a unique fibroin gene that provides high tensile strength.</title>
        <authorList>
            <person name="Kono N."/>
            <person name="Nakamura H."/>
            <person name="Ohtoshi R."/>
            <person name="Tomita M."/>
            <person name="Numata K."/>
            <person name="Arakawa K."/>
        </authorList>
    </citation>
    <scope>NUCLEOTIDE SEQUENCE [LARGE SCALE GENOMIC DNA]</scope>
</reference>
<comment type="similarity">
    <text evidence="1">Belongs to the SPT2 family.</text>
</comment>
<feature type="region of interest" description="Disordered" evidence="4">
    <location>
        <begin position="14"/>
        <end position="76"/>
    </location>
</feature>
<dbReference type="AlphaFoldDB" id="A0A4C1SXZ9"/>
<dbReference type="GO" id="GO:0006334">
    <property type="term" value="P:nucleosome assembly"/>
    <property type="evidence" value="ECO:0007669"/>
    <property type="project" value="TreeGrafter"/>
</dbReference>
<evidence type="ECO:0000313" key="6">
    <source>
        <dbReference type="EMBL" id="GBP07082.1"/>
    </source>
</evidence>
<dbReference type="STRING" id="151549.A0A4C1SXZ9"/>
<keyword evidence="7" id="KW-1185">Reference proteome</keyword>
<feature type="compositionally biased region" description="Basic and acidic residues" evidence="4">
    <location>
        <begin position="245"/>
        <end position="300"/>
    </location>
</feature>
<dbReference type="EMBL" id="BGZK01000024">
    <property type="protein sequence ID" value="GBP07082.1"/>
    <property type="molecule type" value="Genomic_DNA"/>
</dbReference>
<evidence type="ECO:0000259" key="5">
    <source>
        <dbReference type="Pfam" id="PF22878"/>
    </source>
</evidence>
<feature type="compositionally biased region" description="Basic and acidic residues" evidence="4">
    <location>
        <begin position="364"/>
        <end position="422"/>
    </location>
</feature>
<dbReference type="Pfam" id="PF22878">
    <property type="entry name" value="SPT2_N"/>
    <property type="match status" value="1"/>
</dbReference>
<feature type="compositionally biased region" description="Polar residues" evidence="4">
    <location>
        <begin position="315"/>
        <end position="329"/>
    </location>
</feature>
<feature type="compositionally biased region" description="Polar residues" evidence="4">
    <location>
        <begin position="541"/>
        <end position="553"/>
    </location>
</feature>
<dbReference type="Proteomes" id="UP000299102">
    <property type="component" value="Unassembled WGS sequence"/>
</dbReference>
<dbReference type="PANTHER" id="PTHR22691">
    <property type="entry name" value="YEAST SPT2-RELATED"/>
    <property type="match status" value="1"/>
</dbReference>
<feature type="compositionally biased region" description="Basic and acidic residues" evidence="4">
    <location>
        <begin position="330"/>
        <end position="339"/>
    </location>
</feature>
<dbReference type="OrthoDB" id="6259853at2759"/>
<feature type="region of interest" description="Disordered" evidence="4">
    <location>
        <begin position="245"/>
        <end position="339"/>
    </location>
</feature>
<comment type="caution">
    <text evidence="6">The sequence shown here is derived from an EMBL/GenBank/DDBJ whole genome shotgun (WGS) entry which is preliminary data.</text>
</comment>
<protein>
    <recommendedName>
        <fullName evidence="2">Protein SPT2 homolog</fullName>
    </recommendedName>
</protein>
<feature type="domain" description="SPT2 homolog N-terminal" evidence="5">
    <location>
        <begin position="1"/>
        <end position="90"/>
    </location>
</feature>
<proteinExistence type="inferred from homology"/>
<evidence type="ECO:0000256" key="2">
    <source>
        <dbReference type="ARBA" id="ARBA00013786"/>
    </source>
</evidence>
<feature type="compositionally biased region" description="Basic and acidic residues" evidence="4">
    <location>
        <begin position="26"/>
        <end position="76"/>
    </location>
</feature>
<feature type="region of interest" description="Disordered" evidence="4">
    <location>
        <begin position="364"/>
        <end position="671"/>
    </location>
</feature>
<feature type="compositionally biased region" description="Basic and acidic residues" evidence="4">
    <location>
        <begin position="457"/>
        <end position="489"/>
    </location>
</feature>
<evidence type="ECO:0000256" key="1">
    <source>
        <dbReference type="ARBA" id="ARBA00006461"/>
    </source>
</evidence>
<dbReference type="GO" id="GO:0006360">
    <property type="term" value="P:transcription by RNA polymerase I"/>
    <property type="evidence" value="ECO:0007669"/>
    <property type="project" value="TreeGrafter"/>
</dbReference>
<feature type="compositionally biased region" description="Basic and acidic residues" evidence="4">
    <location>
        <begin position="500"/>
        <end position="528"/>
    </location>
</feature>
<dbReference type="GO" id="GO:0003677">
    <property type="term" value="F:DNA binding"/>
    <property type="evidence" value="ECO:0007669"/>
    <property type="project" value="TreeGrafter"/>
</dbReference>
<accession>A0A4C1SXZ9</accession>
<dbReference type="SMART" id="SM00784">
    <property type="entry name" value="SPT2"/>
    <property type="match status" value="1"/>
</dbReference>
<gene>
    <name evidence="6" type="ORF">EVAR_4490_1</name>
</gene>
<feature type="compositionally biased region" description="Basic and acidic residues" evidence="4">
    <location>
        <begin position="155"/>
        <end position="178"/>
    </location>
</feature>
<evidence type="ECO:0000313" key="7">
    <source>
        <dbReference type="Proteomes" id="UP000299102"/>
    </source>
</evidence>
<dbReference type="PANTHER" id="PTHR22691:SF8">
    <property type="entry name" value="PROTEIN SPT2 HOMOLOG"/>
    <property type="match status" value="1"/>
</dbReference>
<dbReference type="InterPro" id="IPR013256">
    <property type="entry name" value="Chromatin_SPT2"/>
</dbReference>
<feature type="compositionally biased region" description="Acidic residues" evidence="4">
    <location>
        <begin position="662"/>
        <end position="671"/>
    </location>
</feature>
<organism evidence="6 7">
    <name type="scientific">Eumeta variegata</name>
    <name type="common">Bagworm moth</name>
    <name type="synonym">Eumeta japonica</name>
    <dbReference type="NCBI Taxonomy" id="151549"/>
    <lineage>
        <taxon>Eukaryota</taxon>
        <taxon>Metazoa</taxon>
        <taxon>Ecdysozoa</taxon>
        <taxon>Arthropoda</taxon>
        <taxon>Hexapoda</taxon>
        <taxon>Insecta</taxon>
        <taxon>Pterygota</taxon>
        <taxon>Neoptera</taxon>
        <taxon>Endopterygota</taxon>
        <taxon>Lepidoptera</taxon>
        <taxon>Glossata</taxon>
        <taxon>Ditrysia</taxon>
        <taxon>Tineoidea</taxon>
        <taxon>Psychidae</taxon>
        <taxon>Oiketicinae</taxon>
        <taxon>Eumeta</taxon>
    </lineage>
</organism>